<dbReference type="FunFam" id="3.90.1180.10:FF:000001">
    <property type="entry name" value="50S ribosomal protein L13"/>
    <property type="match status" value="1"/>
</dbReference>
<dbReference type="RefSeq" id="WP_045279258.1">
    <property type="nucleotide sequence ID" value="NZ_CAKKLT010000023.1"/>
</dbReference>
<dbReference type="GO" id="GO:0003729">
    <property type="term" value="F:mRNA binding"/>
    <property type="evidence" value="ECO:0007669"/>
    <property type="project" value="UniProtKB-ARBA"/>
</dbReference>
<dbReference type="PANTHER" id="PTHR11545">
    <property type="entry name" value="RIBOSOMAL PROTEIN L13"/>
    <property type="match status" value="1"/>
</dbReference>
<dbReference type="HAMAP" id="MF_01366">
    <property type="entry name" value="Ribosomal_uL13"/>
    <property type="match status" value="1"/>
</dbReference>
<gene>
    <name evidence="5 7 8" type="primary">rplM</name>
    <name evidence="8" type="ORF">RS83_01912</name>
</gene>
<dbReference type="PROSITE" id="PS00783">
    <property type="entry name" value="RIBOSOMAL_L13"/>
    <property type="match status" value="1"/>
</dbReference>
<dbReference type="CDD" id="cd00392">
    <property type="entry name" value="Ribosomal_L13"/>
    <property type="match status" value="1"/>
</dbReference>
<dbReference type="InterPro" id="IPR005822">
    <property type="entry name" value="Ribosomal_uL13"/>
</dbReference>
<sequence>MTRTYTPKAGEVQRDWVVIDATDVVLGRLASHAATLLRGKHKPTFANHIDSGDFVIIVNAEKVALTGQKLQKKLAYRHSGYPGGLKSVTYAELLEKNPVRAVEKAIRGMLPKNSIGRAQLSKLKVYVGAEHPHAAQQPQTYTLDQVAQ</sequence>
<dbReference type="EMBL" id="JYIW01000024">
    <property type="protein sequence ID" value="KJL29283.1"/>
    <property type="molecule type" value="Genomic_DNA"/>
</dbReference>
<evidence type="ECO:0000256" key="1">
    <source>
        <dbReference type="ARBA" id="ARBA00006227"/>
    </source>
</evidence>
<organism evidence="8 9">
    <name type="scientific">Microbacterium oxydans</name>
    <dbReference type="NCBI Taxonomy" id="82380"/>
    <lineage>
        <taxon>Bacteria</taxon>
        <taxon>Bacillati</taxon>
        <taxon>Actinomycetota</taxon>
        <taxon>Actinomycetes</taxon>
        <taxon>Micrococcales</taxon>
        <taxon>Microbacteriaceae</taxon>
        <taxon>Microbacterium</taxon>
    </lineage>
</organism>
<keyword evidence="3 5" id="KW-0687">Ribonucleoprotein</keyword>
<dbReference type="GO" id="GO:0006412">
    <property type="term" value="P:translation"/>
    <property type="evidence" value="ECO:0007669"/>
    <property type="project" value="UniProtKB-UniRule"/>
</dbReference>
<evidence type="ECO:0000256" key="5">
    <source>
        <dbReference type="HAMAP-Rule" id="MF_01366"/>
    </source>
</evidence>
<evidence type="ECO:0000256" key="7">
    <source>
        <dbReference type="RuleBase" id="RU003878"/>
    </source>
</evidence>
<evidence type="ECO:0000256" key="6">
    <source>
        <dbReference type="RuleBase" id="RU003877"/>
    </source>
</evidence>
<dbReference type="SUPFAM" id="SSF52161">
    <property type="entry name" value="Ribosomal protein L13"/>
    <property type="match status" value="1"/>
</dbReference>
<protein>
    <recommendedName>
        <fullName evidence="4 5">Large ribosomal subunit protein uL13</fullName>
    </recommendedName>
</protein>
<evidence type="ECO:0000313" key="9">
    <source>
        <dbReference type="Proteomes" id="UP000033640"/>
    </source>
</evidence>
<dbReference type="PANTHER" id="PTHR11545:SF2">
    <property type="entry name" value="LARGE RIBOSOMAL SUBUNIT PROTEIN UL13M"/>
    <property type="match status" value="1"/>
</dbReference>
<evidence type="ECO:0000256" key="2">
    <source>
        <dbReference type="ARBA" id="ARBA00022980"/>
    </source>
</evidence>
<dbReference type="OrthoDB" id="9801330at2"/>
<proteinExistence type="inferred from homology"/>
<dbReference type="GO" id="GO:0003735">
    <property type="term" value="F:structural constituent of ribosome"/>
    <property type="evidence" value="ECO:0007669"/>
    <property type="project" value="InterPro"/>
</dbReference>
<dbReference type="PATRIC" id="fig|82380.11.peg.1948"/>
<dbReference type="Pfam" id="PF00572">
    <property type="entry name" value="Ribosomal_L13"/>
    <property type="match status" value="1"/>
</dbReference>
<name>A0A0F0L821_9MICO</name>
<dbReference type="InterPro" id="IPR005823">
    <property type="entry name" value="Ribosomal_uL13_bac-type"/>
</dbReference>
<dbReference type="AlphaFoldDB" id="A0A0F0L821"/>
<evidence type="ECO:0000313" key="8">
    <source>
        <dbReference type="EMBL" id="KJL29283.1"/>
    </source>
</evidence>
<comment type="caution">
    <text evidence="8">The sequence shown here is derived from an EMBL/GenBank/DDBJ whole genome shotgun (WGS) entry which is preliminary data.</text>
</comment>
<dbReference type="NCBIfam" id="TIGR01066">
    <property type="entry name" value="rplM_bact"/>
    <property type="match status" value="1"/>
</dbReference>
<reference evidence="8 9" key="1">
    <citation type="submission" date="2015-02" db="EMBL/GenBank/DDBJ databases">
        <title>Draft genome sequences of ten Microbacterium spp. with emphasis on heavy metal contaminated environments.</title>
        <authorList>
            <person name="Corretto E."/>
        </authorList>
    </citation>
    <scope>NUCLEOTIDE SEQUENCE [LARGE SCALE GENOMIC DNA]</scope>
    <source>
        <strain evidence="8 9">BEL4b</strain>
    </source>
</reference>
<dbReference type="InterPro" id="IPR023563">
    <property type="entry name" value="Ribosomal_uL13_CS"/>
</dbReference>
<dbReference type="GO" id="GO:0022625">
    <property type="term" value="C:cytosolic large ribosomal subunit"/>
    <property type="evidence" value="ECO:0007669"/>
    <property type="project" value="TreeGrafter"/>
</dbReference>
<accession>A0A0F0L821</accession>
<comment type="function">
    <text evidence="5 7">This protein is one of the early assembly proteins of the 50S ribosomal subunit, although it is not seen to bind rRNA by itself. It is important during the early stages of 50S assembly.</text>
</comment>
<dbReference type="InterPro" id="IPR036899">
    <property type="entry name" value="Ribosomal_uL13_sf"/>
</dbReference>
<dbReference type="Proteomes" id="UP000033640">
    <property type="component" value="Unassembled WGS sequence"/>
</dbReference>
<comment type="similarity">
    <text evidence="1 5 6">Belongs to the universal ribosomal protein uL13 family.</text>
</comment>
<evidence type="ECO:0000256" key="3">
    <source>
        <dbReference type="ARBA" id="ARBA00023274"/>
    </source>
</evidence>
<comment type="subunit">
    <text evidence="5">Part of the 50S ribosomal subunit.</text>
</comment>
<keyword evidence="2 5" id="KW-0689">Ribosomal protein</keyword>
<evidence type="ECO:0000256" key="4">
    <source>
        <dbReference type="ARBA" id="ARBA00035201"/>
    </source>
</evidence>
<dbReference type="GO" id="GO:0017148">
    <property type="term" value="P:negative regulation of translation"/>
    <property type="evidence" value="ECO:0007669"/>
    <property type="project" value="TreeGrafter"/>
</dbReference>
<dbReference type="PIRSF" id="PIRSF002181">
    <property type="entry name" value="Ribosomal_L13"/>
    <property type="match status" value="1"/>
</dbReference>
<dbReference type="Gene3D" id="3.90.1180.10">
    <property type="entry name" value="Ribosomal protein L13"/>
    <property type="match status" value="1"/>
</dbReference>